<comment type="caution">
    <text evidence="1">The sequence shown here is derived from an EMBL/GenBank/DDBJ whole genome shotgun (WGS) entry which is preliminary data.</text>
</comment>
<dbReference type="AlphaFoldDB" id="A0A5N4EDJ6"/>
<accession>A0A5N4EDJ6</accession>
<evidence type="ECO:0000313" key="1">
    <source>
        <dbReference type="EMBL" id="KAB1281096.1"/>
    </source>
</evidence>
<sequence>MGVRSSLGRWGFRTCRLPSPPVFTLLALFSQGFPAPAADSQCSNQKRQASLSLQNRPHKCPARGDWFIHTAEKVSGIPRPSARAEAQDPALCESSKGEWQLRGGSLRTSRWINW</sequence>
<name>A0A5N4EDJ6_CAMDR</name>
<gene>
    <name evidence="1" type="ORF">Cadr_000004059</name>
</gene>
<protein>
    <submittedName>
        <fullName evidence="1">Uncharacterized protein</fullName>
    </submittedName>
</protein>
<evidence type="ECO:0000313" key="2">
    <source>
        <dbReference type="Proteomes" id="UP000299084"/>
    </source>
</evidence>
<proteinExistence type="predicted"/>
<keyword evidence="2" id="KW-1185">Reference proteome</keyword>
<organism evidence="1 2">
    <name type="scientific">Camelus dromedarius</name>
    <name type="common">Dromedary</name>
    <name type="synonym">Arabian camel</name>
    <dbReference type="NCBI Taxonomy" id="9838"/>
    <lineage>
        <taxon>Eukaryota</taxon>
        <taxon>Metazoa</taxon>
        <taxon>Chordata</taxon>
        <taxon>Craniata</taxon>
        <taxon>Vertebrata</taxon>
        <taxon>Euteleostomi</taxon>
        <taxon>Mammalia</taxon>
        <taxon>Eutheria</taxon>
        <taxon>Laurasiatheria</taxon>
        <taxon>Artiodactyla</taxon>
        <taxon>Tylopoda</taxon>
        <taxon>Camelidae</taxon>
        <taxon>Camelus</taxon>
    </lineage>
</organism>
<reference evidence="1 2" key="1">
    <citation type="journal article" date="2019" name="Mol. Ecol. Resour.">
        <title>Improving Illumina assemblies with Hi-C and long reads: an example with the North African dromedary.</title>
        <authorList>
            <person name="Elbers J.P."/>
            <person name="Rogers M.F."/>
            <person name="Perelman P.L."/>
            <person name="Proskuryakova A.A."/>
            <person name="Serdyukova N.A."/>
            <person name="Johnson W.E."/>
            <person name="Horin P."/>
            <person name="Corander J."/>
            <person name="Murphy D."/>
            <person name="Burger P.A."/>
        </authorList>
    </citation>
    <scope>NUCLEOTIDE SEQUENCE [LARGE SCALE GENOMIC DNA]</scope>
    <source>
        <strain evidence="1">Drom800</strain>
        <tissue evidence="1">Blood</tissue>
    </source>
</reference>
<dbReference type="EMBL" id="JWIN03000003">
    <property type="protein sequence ID" value="KAB1281096.1"/>
    <property type="molecule type" value="Genomic_DNA"/>
</dbReference>
<dbReference type="Proteomes" id="UP000299084">
    <property type="component" value="Unassembled WGS sequence"/>
</dbReference>